<name>A0A518AZQ8_9BACT</name>
<sequence>MMEELIRNVVADALRPGRFFVMPQLSVRVDHQPTLQLPWEVFRGHLLDQSQTRSTRLFEAWSVQLEPALMGESDPLLCVLIDWESKRLYVVRSILVHGHEAYEDDDRTIKTREVRKGQRELVGSLPLDESLDEAGFRRLLNVTLKRAVLGTSRLPITSIESPLPAFSLGKFAYLGEETPESDDALTGSEALLDWGLSVNLSTWERAKRLETLLRCTSVEGVSWLAVQFFDRTAAAGWRPDELPKVIRSLFNGVALSPMTGFSENLVALLCSWTRCDALGPAPVIELVGYLLRHLVRHLTAFNLEIFHHLGANYPDAPLLDSLLGAYVRLINAHPDEFADRAGDDESRQKLKRLRRRALRQAWYVRREYQGLPVPDEPSSPGENLRVLPQPWQRIPEEQFLYRDERSRELFVDVAAEELLSEFGWHLLRSSVRDLRDRVELRELGTGLFLDRPLGVFKRPAEIDRTVLLSYVTFSRTIAKERLDRLSEWGLIPMDRELEELKVMLEDSYFERGVSVADYPNESRPGVVCLEDASKAAPDVRFLKTTRSSLDDFLGQYDLSALDEVDHAIAERLRTDDHILLIRPPNASPDVALLRAYDREGNCLMEFGVARRADGEVALTEVAGIEYIEGGLVARCPHRTAEGASEATPEPVLAVNFV</sequence>
<dbReference type="AlphaFoldDB" id="A0A518AZQ8"/>
<reference evidence="1 2" key="1">
    <citation type="submission" date="2019-02" db="EMBL/GenBank/DDBJ databases">
        <title>Deep-cultivation of Planctomycetes and their phenomic and genomic characterization uncovers novel biology.</title>
        <authorList>
            <person name="Wiegand S."/>
            <person name="Jogler M."/>
            <person name="Boedeker C."/>
            <person name="Pinto D."/>
            <person name="Vollmers J."/>
            <person name="Rivas-Marin E."/>
            <person name="Kohn T."/>
            <person name="Peeters S.H."/>
            <person name="Heuer A."/>
            <person name="Rast P."/>
            <person name="Oberbeckmann S."/>
            <person name="Bunk B."/>
            <person name="Jeske O."/>
            <person name="Meyerdierks A."/>
            <person name="Storesund J.E."/>
            <person name="Kallscheuer N."/>
            <person name="Luecker S."/>
            <person name="Lage O.M."/>
            <person name="Pohl T."/>
            <person name="Merkel B.J."/>
            <person name="Hornburger P."/>
            <person name="Mueller R.-W."/>
            <person name="Bruemmer F."/>
            <person name="Labrenz M."/>
            <person name="Spormann A.M."/>
            <person name="Op den Camp H."/>
            <person name="Overmann J."/>
            <person name="Amann R."/>
            <person name="Jetten M.S.M."/>
            <person name="Mascher T."/>
            <person name="Medema M.H."/>
            <person name="Devos D.P."/>
            <person name="Kaster A.-K."/>
            <person name="Ovreas L."/>
            <person name="Rohde M."/>
            <person name="Galperin M.Y."/>
            <person name="Jogler C."/>
        </authorList>
    </citation>
    <scope>NUCLEOTIDE SEQUENCE [LARGE SCALE GENOMIC DNA]</scope>
    <source>
        <strain evidence="1 2">Pan216</strain>
    </source>
</reference>
<gene>
    <name evidence="1" type="ORF">Pan216_10410</name>
</gene>
<keyword evidence="2" id="KW-1185">Reference proteome</keyword>
<proteinExistence type="predicted"/>
<accession>A0A518AZQ8</accession>
<dbReference type="KEGG" id="knv:Pan216_10410"/>
<protein>
    <submittedName>
        <fullName evidence="1">Uncharacterized protein</fullName>
    </submittedName>
</protein>
<evidence type="ECO:0000313" key="1">
    <source>
        <dbReference type="EMBL" id="QDU60203.1"/>
    </source>
</evidence>
<dbReference type="Proteomes" id="UP000317093">
    <property type="component" value="Chromosome"/>
</dbReference>
<dbReference type="EMBL" id="CP036279">
    <property type="protein sequence ID" value="QDU60203.1"/>
    <property type="molecule type" value="Genomic_DNA"/>
</dbReference>
<evidence type="ECO:0000313" key="2">
    <source>
        <dbReference type="Proteomes" id="UP000317093"/>
    </source>
</evidence>
<organism evidence="1 2">
    <name type="scientific">Kolteria novifilia</name>
    <dbReference type="NCBI Taxonomy" id="2527975"/>
    <lineage>
        <taxon>Bacteria</taxon>
        <taxon>Pseudomonadati</taxon>
        <taxon>Planctomycetota</taxon>
        <taxon>Planctomycetia</taxon>
        <taxon>Kolteriales</taxon>
        <taxon>Kolteriaceae</taxon>
        <taxon>Kolteria</taxon>
    </lineage>
</organism>